<protein>
    <submittedName>
        <fullName evidence="2">Uncharacterized protein</fullName>
    </submittedName>
</protein>
<feature type="chain" id="PRO_5008898256" evidence="1">
    <location>
        <begin position="20"/>
        <end position="185"/>
    </location>
</feature>
<dbReference type="AlphaFoldDB" id="A0A1D1VBH6"/>
<dbReference type="EMBL" id="BDGG01000005">
    <property type="protein sequence ID" value="GAU99001.1"/>
    <property type="molecule type" value="Genomic_DNA"/>
</dbReference>
<evidence type="ECO:0000313" key="3">
    <source>
        <dbReference type="Proteomes" id="UP000186922"/>
    </source>
</evidence>
<proteinExistence type="predicted"/>
<evidence type="ECO:0000313" key="2">
    <source>
        <dbReference type="EMBL" id="GAU99001.1"/>
    </source>
</evidence>
<dbReference type="Proteomes" id="UP000186922">
    <property type="component" value="Unassembled WGS sequence"/>
</dbReference>
<reference evidence="2 3" key="1">
    <citation type="journal article" date="2016" name="Nat. Commun.">
        <title>Extremotolerant tardigrade genome and improved radiotolerance of human cultured cells by tardigrade-unique protein.</title>
        <authorList>
            <person name="Hashimoto T."/>
            <person name="Horikawa D.D."/>
            <person name="Saito Y."/>
            <person name="Kuwahara H."/>
            <person name="Kozuka-Hata H."/>
            <person name="Shin-I T."/>
            <person name="Minakuchi Y."/>
            <person name="Ohishi K."/>
            <person name="Motoyama A."/>
            <person name="Aizu T."/>
            <person name="Enomoto A."/>
            <person name="Kondo K."/>
            <person name="Tanaka S."/>
            <person name="Hara Y."/>
            <person name="Koshikawa S."/>
            <person name="Sagara H."/>
            <person name="Miura T."/>
            <person name="Yokobori S."/>
            <person name="Miyagawa K."/>
            <person name="Suzuki Y."/>
            <person name="Kubo T."/>
            <person name="Oyama M."/>
            <person name="Kohara Y."/>
            <person name="Fujiyama A."/>
            <person name="Arakawa K."/>
            <person name="Katayama T."/>
            <person name="Toyoda A."/>
            <person name="Kunieda T."/>
        </authorList>
    </citation>
    <scope>NUCLEOTIDE SEQUENCE [LARGE SCALE GENOMIC DNA]</scope>
    <source>
        <strain evidence="2 3">YOKOZUNA-1</strain>
    </source>
</reference>
<organism evidence="2 3">
    <name type="scientific">Ramazzottius varieornatus</name>
    <name type="common">Water bear</name>
    <name type="synonym">Tardigrade</name>
    <dbReference type="NCBI Taxonomy" id="947166"/>
    <lineage>
        <taxon>Eukaryota</taxon>
        <taxon>Metazoa</taxon>
        <taxon>Ecdysozoa</taxon>
        <taxon>Tardigrada</taxon>
        <taxon>Eutardigrada</taxon>
        <taxon>Parachela</taxon>
        <taxon>Hypsibioidea</taxon>
        <taxon>Ramazzottiidae</taxon>
        <taxon>Ramazzottius</taxon>
    </lineage>
</organism>
<evidence type="ECO:0000256" key="1">
    <source>
        <dbReference type="SAM" id="SignalP"/>
    </source>
</evidence>
<comment type="caution">
    <text evidence="2">The sequence shown here is derived from an EMBL/GenBank/DDBJ whole genome shotgun (WGS) entry which is preliminary data.</text>
</comment>
<gene>
    <name evidence="2" type="primary">RvY_10063-1</name>
    <name evidence="2" type="synonym">RvY_10063.1</name>
    <name evidence="2" type="ORF">RvY_10063</name>
</gene>
<accession>A0A1D1VBH6</accession>
<sequence length="185" mass="21732">MIRSFVFVILAAFASVLFAECSRDKRQTYDTVGCDPTYRYNSEDQQNKSVVAYCRYYGDRFYECTAWNRMLARNHWILSDGIIPNEMWTNRNERVRIAECKFHSNYQYRCRQPARCVGTVCERKCAWGGRYEGTPHAGFKQAVLDRNVPEVADQTSYGYHQDDVIKYKAVDRTHQEDVVKYKAVD</sequence>
<feature type="signal peptide" evidence="1">
    <location>
        <begin position="1"/>
        <end position="19"/>
    </location>
</feature>
<keyword evidence="3" id="KW-1185">Reference proteome</keyword>
<keyword evidence="1" id="KW-0732">Signal</keyword>
<name>A0A1D1VBH6_RAMVA</name>
<dbReference type="OrthoDB" id="10418588at2759"/>